<dbReference type="InterPro" id="IPR011335">
    <property type="entry name" value="Restrct_endonuc-II-like"/>
</dbReference>
<dbReference type="SUPFAM" id="SSF52980">
    <property type="entry name" value="Restriction endonuclease-like"/>
    <property type="match status" value="1"/>
</dbReference>
<proteinExistence type="predicted"/>
<feature type="non-terminal residue" evidence="1">
    <location>
        <position position="1"/>
    </location>
</feature>
<dbReference type="AlphaFoldDB" id="X0WJV5"/>
<gene>
    <name evidence="1" type="ORF">S01H1_68284</name>
</gene>
<protein>
    <recommendedName>
        <fullName evidence="2">VRR-NUC domain-containing protein</fullName>
    </recommendedName>
</protein>
<comment type="caution">
    <text evidence="1">The sequence shown here is derived from an EMBL/GenBank/DDBJ whole genome shotgun (WGS) entry which is preliminary data.</text>
</comment>
<sequence>EERNCRGNTKWYWVRDHLGRWVHVHGKLEKMMAETLTRLGIRWRKETEGFPYKLYGTFHTYFPDFYLLDHDLYIETKGWVSLEKYEKDCAKIQMMVEKGYNIEMLFLEDIKLLEELTV</sequence>
<name>X0WJV5_9ZZZZ</name>
<dbReference type="Gene3D" id="3.40.91.30">
    <property type="match status" value="1"/>
</dbReference>
<organism evidence="1">
    <name type="scientific">marine sediment metagenome</name>
    <dbReference type="NCBI Taxonomy" id="412755"/>
    <lineage>
        <taxon>unclassified sequences</taxon>
        <taxon>metagenomes</taxon>
        <taxon>ecological metagenomes</taxon>
    </lineage>
</organism>
<reference evidence="1" key="1">
    <citation type="journal article" date="2014" name="Front. Microbiol.">
        <title>High frequency of phylogenetically diverse reductive dehalogenase-homologous genes in deep subseafloor sedimentary metagenomes.</title>
        <authorList>
            <person name="Kawai M."/>
            <person name="Futagami T."/>
            <person name="Toyoda A."/>
            <person name="Takaki Y."/>
            <person name="Nishi S."/>
            <person name="Hori S."/>
            <person name="Arai W."/>
            <person name="Tsubouchi T."/>
            <person name="Morono Y."/>
            <person name="Uchiyama I."/>
            <person name="Ito T."/>
            <person name="Fujiyama A."/>
            <person name="Inagaki F."/>
            <person name="Takami H."/>
        </authorList>
    </citation>
    <scope>NUCLEOTIDE SEQUENCE</scope>
    <source>
        <strain evidence="1">Expedition CK06-06</strain>
    </source>
</reference>
<accession>X0WJV5</accession>
<evidence type="ECO:0000313" key="1">
    <source>
        <dbReference type="EMBL" id="GAG30940.1"/>
    </source>
</evidence>
<evidence type="ECO:0008006" key="2">
    <source>
        <dbReference type="Google" id="ProtNLM"/>
    </source>
</evidence>
<dbReference type="EMBL" id="BARS01045281">
    <property type="protein sequence ID" value="GAG30940.1"/>
    <property type="molecule type" value="Genomic_DNA"/>
</dbReference>